<evidence type="ECO:0000256" key="6">
    <source>
        <dbReference type="ARBA" id="ARBA00035254"/>
    </source>
</evidence>
<dbReference type="SMART" id="SM00363">
    <property type="entry name" value="S4"/>
    <property type="match status" value="1"/>
</dbReference>
<dbReference type="GO" id="GO:0019843">
    <property type="term" value="F:rRNA binding"/>
    <property type="evidence" value="ECO:0007669"/>
    <property type="project" value="UniProtKB-UniRule"/>
</dbReference>
<dbReference type="InterPro" id="IPR001912">
    <property type="entry name" value="Ribosomal_uS4_N"/>
</dbReference>
<feature type="domain" description="RNA-binding S4" evidence="9">
    <location>
        <begin position="98"/>
        <end position="166"/>
    </location>
</feature>
<keyword evidence="3 7" id="KW-0694">RNA-binding</keyword>
<dbReference type="PANTHER" id="PTHR11831">
    <property type="entry name" value="30S 40S RIBOSOMAL PROTEIN"/>
    <property type="match status" value="1"/>
</dbReference>
<protein>
    <recommendedName>
        <fullName evidence="6 7">Small ribosomal subunit protein uS4</fullName>
    </recommendedName>
</protein>
<dbReference type="Proteomes" id="UP000509549">
    <property type="component" value="Chromosome"/>
</dbReference>
<dbReference type="Pfam" id="PF01479">
    <property type="entry name" value="S4"/>
    <property type="match status" value="1"/>
</dbReference>
<dbReference type="SUPFAM" id="SSF55174">
    <property type="entry name" value="Alpha-L RNA-binding motif"/>
    <property type="match status" value="1"/>
</dbReference>
<keyword evidence="4 7" id="KW-0689">Ribosomal protein</keyword>
<dbReference type="Gene3D" id="1.10.1050.10">
    <property type="entry name" value="Ribosomal Protein S4 Delta 41, Chain A, domain 1"/>
    <property type="match status" value="1"/>
</dbReference>
<dbReference type="NCBIfam" id="NF003717">
    <property type="entry name" value="PRK05327.1"/>
    <property type="match status" value="1"/>
</dbReference>
<comment type="subunit">
    <text evidence="7">Part of the 30S ribosomal subunit. Contacts protein S5. The interaction surface between S4 and S5 is involved in control of translational fidelity.</text>
</comment>
<comment type="function">
    <text evidence="7">One of the primary rRNA binding proteins, it binds directly to 16S rRNA where it nucleates assembly of the body of the 30S subunit.</text>
</comment>
<name>A0A6J5JWU3_9GAMM</name>
<keyword evidence="12" id="KW-1185">Reference proteome</keyword>
<dbReference type="GO" id="GO:0015935">
    <property type="term" value="C:small ribosomal subunit"/>
    <property type="evidence" value="ECO:0007669"/>
    <property type="project" value="InterPro"/>
</dbReference>
<dbReference type="Pfam" id="PF00163">
    <property type="entry name" value="Ribosomal_S4"/>
    <property type="match status" value="1"/>
</dbReference>
<dbReference type="EMBL" id="LR794158">
    <property type="protein sequence ID" value="CAB3976366.1"/>
    <property type="molecule type" value="Genomic_DNA"/>
</dbReference>
<dbReference type="Gene3D" id="3.10.290.10">
    <property type="entry name" value="RNA-binding S4 domain"/>
    <property type="match status" value="1"/>
</dbReference>
<accession>A0A6J5JWU3</accession>
<dbReference type="CDD" id="cd00165">
    <property type="entry name" value="S4"/>
    <property type="match status" value="1"/>
</dbReference>
<comment type="function">
    <text evidence="7">With S5 and S12 plays an important role in translational accuracy.</text>
</comment>
<dbReference type="InterPro" id="IPR002942">
    <property type="entry name" value="S4_RNA-bd"/>
</dbReference>
<dbReference type="PROSITE" id="PS50889">
    <property type="entry name" value="S4"/>
    <property type="match status" value="1"/>
</dbReference>
<dbReference type="PANTHER" id="PTHR11831:SF4">
    <property type="entry name" value="SMALL RIBOSOMAL SUBUNIT PROTEIN US4M"/>
    <property type="match status" value="1"/>
</dbReference>
<evidence type="ECO:0000256" key="7">
    <source>
        <dbReference type="HAMAP-Rule" id="MF_01306"/>
    </source>
</evidence>
<reference evidence="11 12" key="1">
    <citation type="submission" date="2020-04" db="EMBL/GenBank/DDBJ databases">
        <authorList>
            <person name="Graf S J."/>
        </authorList>
    </citation>
    <scope>NUCLEOTIDE SEQUENCE [LARGE SCALE GENOMIC DNA]</scope>
    <source>
        <strain evidence="11">1</strain>
    </source>
</reference>
<evidence type="ECO:0000259" key="10">
    <source>
        <dbReference type="SMART" id="SM01390"/>
    </source>
</evidence>
<dbReference type="PROSITE" id="PS00632">
    <property type="entry name" value="RIBOSOMAL_S4"/>
    <property type="match status" value="1"/>
</dbReference>
<comment type="similarity">
    <text evidence="1 7 8">Belongs to the universal ribosomal protein uS4 family.</text>
</comment>
<organism evidence="11 12">
    <name type="scientific">Candidatus Azoamicus ciliaticola</name>
    <dbReference type="NCBI Taxonomy" id="2652803"/>
    <lineage>
        <taxon>Bacteria</taxon>
        <taxon>Pseudomonadati</taxon>
        <taxon>Pseudomonadota</taxon>
        <taxon>Gammaproteobacteria</taxon>
        <taxon>Candidatus Azoamicaceae</taxon>
        <taxon>Candidatus Azoamicus</taxon>
    </lineage>
</organism>
<dbReference type="InterPro" id="IPR036986">
    <property type="entry name" value="S4_RNA-bd_sf"/>
</dbReference>
<keyword evidence="2 7" id="KW-0699">rRNA-binding</keyword>
<dbReference type="FunFam" id="3.10.290.10:FF:000001">
    <property type="entry name" value="30S ribosomal protein S4"/>
    <property type="match status" value="1"/>
</dbReference>
<evidence type="ECO:0000313" key="11">
    <source>
        <dbReference type="EMBL" id="CAB3976366.1"/>
    </source>
</evidence>
<evidence type="ECO:0000256" key="8">
    <source>
        <dbReference type="RuleBase" id="RU003699"/>
    </source>
</evidence>
<evidence type="ECO:0000259" key="9">
    <source>
        <dbReference type="SMART" id="SM00363"/>
    </source>
</evidence>
<dbReference type="KEGG" id="acil:ESZ_00152"/>
<dbReference type="InterPro" id="IPR018079">
    <property type="entry name" value="Ribosomal_uS4_CS"/>
</dbReference>
<dbReference type="InterPro" id="IPR005709">
    <property type="entry name" value="Ribosomal_uS4_bac-type"/>
</dbReference>
<evidence type="ECO:0000313" key="12">
    <source>
        <dbReference type="Proteomes" id="UP000509549"/>
    </source>
</evidence>
<dbReference type="GO" id="GO:0006412">
    <property type="term" value="P:translation"/>
    <property type="evidence" value="ECO:0007669"/>
    <property type="project" value="UniProtKB-UniRule"/>
</dbReference>
<dbReference type="GO" id="GO:0003735">
    <property type="term" value="F:structural constituent of ribosome"/>
    <property type="evidence" value="ECO:0007669"/>
    <property type="project" value="InterPro"/>
</dbReference>
<dbReference type="AlphaFoldDB" id="A0A6J5JWU3"/>
<dbReference type="InterPro" id="IPR022801">
    <property type="entry name" value="Ribosomal_uS4"/>
</dbReference>
<evidence type="ECO:0000256" key="1">
    <source>
        <dbReference type="ARBA" id="ARBA00007465"/>
    </source>
</evidence>
<gene>
    <name evidence="7 11" type="primary">rpsD</name>
    <name evidence="11" type="ORF">ESZ_00152</name>
</gene>
<evidence type="ECO:0000256" key="3">
    <source>
        <dbReference type="ARBA" id="ARBA00022884"/>
    </source>
</evidence>
<dbReference type="GO" id="GO:0042274">
    <property type="term" value="P:ribosomal small subunit biogenesis"/>
    <property type="evidence" value="ECO:0007669"/>
    <property type="project" value="TreeGrafter"/>
</dbReference>
<evidence type="ECO:0000256" key="4">
    <source>
        <dbReference type="ARBA" id="ARBA00022980"/>
    </source>
</evidence>
<evidence type="ECO:0000256" key="5">
    <source>
        <dbReference type="ARBA" id="ARBA00023274"/>
    </source>
</evidence>
<dbReference type="HAMAP" id="MF_01306_B">
    <property type="entry name" value="Ribosomal_uS4_B"/>
    <property type="match status" value="1"/>
</dbReference>
<sequence length="212" mass="24098">MARYLKSGCKMSRRIGLDLGLKSIGGRDINSKCNLKVFPGQHGNKRKKSSGSHSLQLSAKQTIKYMYGVLEKQFRYSYFRVSKKKGASGELLLKLLESRLDNVVYRSGFAVTRAEARQLVSHKSISVVRNGIEKVIVFPSFIVKVGDVIKVRDKSKDQVRIHYALKCAEKIGFVKWIDVDIKNMTSVFLRSPERKELSSDLNEQSVVEFYSK</sequence>
<dbReference type="SMART" id="SM01390">
    <property type="entry name" value="Ribosomal_S4"/>
    <property type="match status" value="1"/>
</dbReference>
<keyword evidence="5 7" id="KW-0687">Ribonucleoprotein</keyword>
<dbReference type="NCBIfam" id="TIGR01017">
    <property type="entry name" value="rpsD_bact"/>
    <property type="match status" value="1"/>
</dbReference>
<proteinExistence type="inferred from homology"/>
<feature type="domain" description="Small ribosomal subunit protein uS4 N-terminal" evidence="10">
    <location>
        <begin position="3"/>
        <end position="97"/>
    </location>
</feature>
<evidence type="ECO:0000256" key="2">
    <source>
        <dbReference type="ARBA" id="ARBA00022730"/>
    </source>
</evidence>
<dbReference type="RefSeq" id="WP_176604896.1">
    <property type="nucleotide sequence ID" value="NZ_LR794158.1"/>
</dbReference>